<comment type="caution">
    <text evidence="1">The sequence shown here is derived from an EMBL/GenBank/DDBJ whole genome shotgun (WGS) entry which is preliminary data.</text>
</comment>
<sequence>MTTRLYIEDLKKNHYQKTAQMINLKTITTTQLSKCSYNFSSVRFDNWGISSKNRKLYQSYLVSDSKNKDNDDAKSLMQKAKIDK</sequence>
<gene>
    <name evidence="1" type="ORF">FCALED_LOCUS8657</name>
</gene>
<dbReference type="AlphaFoldDB" id="A0A9N9GHJ4"/>
<dbReference type="Proteomes" id="UP000789570">
    <property type="component" value="Unassembled WGS sequence"/>
</dbReference>
<reference evidence="1" key="1">
    <citation type="submission" date="2021-06" db="EMBL/GenBank/DDBJ databases">
        <authorList>
            <person name="Kallberg Y."/>
            <person name="Tangrot J."/>
            <person name="Rosling A."/>
        </authorList>
    </citation>
    <scope>NUCLEOTIDE SEQUENCE</scope>
    <source>
        <strain evidence="1">UK204</strain>
    </source>
</reference>
<protein>
    <submittedName>
        <fullName evidence="1">14913_t:CDS:1</fullName>
    </submittedName>
</protein>
<keyword evidence="2" id="KW-1185">Reference proteome</keyword>
<organism evidence="1 2">
    <name type="scientific">Funneliformis caledonium</name>
    <dbReference type="NCBI Taxonomy" id="1117310"/>
    <lineage>
        <taxon>Eukaryota</taxon>
        <taxon>Fungi</taxon>
        <taxon>Fungi incertae sedis</taxon>
        <taxon>Mucoromycota</taxon>
        <taxon>Glomeromycotina</taxon>
        <taxon>Glomeromycetes</taxon>
        <taxon>Glomerales</taxon>
        <taxon>Glomeraceae</taxon>
        <taxon>Funneliformis</taxon>
    </lineage>
</organism>
<accession>A0A9N9GHJ4</accession>
<name>A0A9N9GHJ4_9GLOM</name>
<evidence type="ECO:0000313" key="1">
    <source>
        <dbReference type="EMBL" id="CAG8602438.1"/>
    </source>
</evidence>
<proteinExistence type="predicted"/>
<dbReference type="EMBL" id="CAJVPQ010002591">
    <property type="protein sequence ID" value="CAG8602438.1"/>
    <property type="molecule type" value="Genomic_DNA"/>
</dbReference>
<evidence type="ECO:0000313" key="2">
    <source>
        <dbReference type="Proteomes" id="UP000789570"/>
    </source>
</evidence>